<sequence>MGVEVGEYSHRANNPEKVFDQRYGDCKDKSVLLSALLKYKGLGATLVLANSYEEYELPEYLPSPSAFNHMVVYAEVDGRGQYIDPTISNQGGHIRDRYFPFYGKVLWATKGGKLNDTEKIVSGNTRVEERFQLQKDGGATLDVLTIYTGANADNMRNYFKQTAKKQIETSYLEYYQRFYKQLSKRSALTYEDDVENNVFSTREYYTIKQAVDVDAATGRRHMGIYSATLSNYLPEVNDARTAPIALQYPLSIEHDVYVINPEGKPVPAMKEATFTDRESYYFGKTISTSKDTLKIAYRLGFHDT</sequence>
<dbReference type="Gene3D" id="3.10.620.30">
    <property type="match status" value="1"/>
</dbReference>
<reference evidence="1 2" key="1">
    <citation type="submission" date="2019-07" db="EMBL/GenBank/DDBJ databases">
        <title>Genomic Encyclopedia of Archaeal and Bacterial Type Strains, Phase II (KMG-II): from individual species to whole genera.</title>
        <authorList>
            <person name="Goeker M."/>
        </authorList>
    </citation>
    <scope>NUCLEOTIDE SEQUENCE [LARGE SCALE GENOMIC DNA]</scope>
    <source>
        <strain evidence="1 2">DSM 18850</strain>
    </source>
</reference>
<name>A0A5S5DMF6_9SPHI</name>
<dbReference type="InterPro" id="IPR038765">
    <property type="entry name" value="Papain-like_cys_pep_sf"/>
</dbReference>
<proteinExistence type="predicted"/>
<dbReference type="Proteomes" id="UP000325105">
    <property type="component" value="Unassembled WGS sequence"/>
</dbReference>
<comment type="caution">
    <text evidence="1">The sequence shown here is derived from an EMBL/GenBank/DDBJ whole genome shotgun (WGS) entry which is preliminary data.</text>
</comment>
<dbReference type="EMBL" id="VNHX01000004">
    <property type="protein sequence ID" value="TYP96834.1"/>
    <property type="molecule type" value="Genomic_DNA"/>
</dbReference>
<accession>A0A5S5DMF6</accession>
<dbReference type="RefSeq" id="WP_148907762.1">
    <property type="nucleotide sequence ID" value="NZ_VNHX01000004.1"/>
</dbReference>
<dbReference type="AlphaFoldDB" id="A0A5S5DMF6"/>
<dbReference type="SUPFAM" id="SSF54001">
    <property type="entry name" value="Cysteine proteinases"/>
    <property type="match status" value="1"/>
</dbReference>
<gene>
    <name evidence="1" type="ORF">BC792_10456</name>
</gene>
<evidence type="ECO:0008006" key="3">
    <source>
        <dbReference type="Google" id="ProtNLM"/>
    </source>
</evidence>
<evidence type="ECO:0000313" key="2">
    <source>
        <dbReference type="Proteomes" id="UP000325105"/>
    </source>
</evidence>
<evidence type="ECO:0000313" key="1">
    <source>
        <dbReference type="EMBL" id="TYP96834.1"/>
    </source>
</evidence>
<organism evidence="1 2">
    <name type="scientific">Sphingobacterium allocomposti</name>
    <dbReference type="NCBI Taxonomy" id="415956"/>
    <lineage>
        <taxon>Bacteria</taxon>
        <taxon>Pseudomonadati</taxon>
        <taxon>Bacteroidota</taxon>
        <taxon>Sphingobacteriia</taxon>
        <taxon>Sphingobacteriales</taxon>
        <taxon>Sphingobacteriaceae</taxon>
        <taxon>Sphingobacterium</taxon>
    </lineage>
</organism>
<keyword evidence="2" id="KW-1185">Reference proteome</keyword>
<dbReference type="OrthoDB" id="98874at2"/>
<protein>
    <recommendedName>
        <fullName evidence="3">Transglutaminase superfamily protein</fullName>
    </recommendedName>
</protein>